<evidence type="ECO:0000313" key="2">
    <source>
        <dbReference type="Proteomes" id="UP001283361"/>
    </source>
</evidence>
<organism evidence="1 2">
    <name type="scientific">Elysia crispata</name>
    <name type="common">lettuce slug</name>
    <dbReference type="NCBI Taxonomy" id="231223"/>
    <lineage>
        <taxon>Eukaryota</taxon>
        <taxon>Metazoa</taxon>
        <taxon>Spiralia</taxon>
        <taxon>Lophotrochozoa</taxon>
        <taxon>Mollusca</taxon>
        <taxon>Gastropoda</taxon>
        <taxon>Heterobranchia</taxon>
        <taxon>Euthyneura</taxon>
        <taxon>Panpulmonata</taxon>
        <taxon>Sacoglossa</taxon>
        <taxon>Placobranchoidea</taxon>
        <taxon>Plakobranchidae</taxon>
        <taxon>Elysia</taxon>
    </lineage>
</organism>
<proteinExistence type="predicted"/>
<gene>
    <name evidence="1" type="ORF">RRG08_058630</name>
</gene>
<dbReference type="EMBL" id="JAWDGP010004969">
    <property type="protein sequence ID" value="KAK3760632.1"/>
    <property type="molecule type" value="Genomic_DNA"/>
</dbReference>
<evidence type="ECO:0000313" key="1">
    <source>
        <dbReference type="EMBL" id="KAK3760632.1"/>
    </source>
</evidence>
<sequence>MGDNSSQLETKESSHCLKHLSREIFQFARFISARTSFPVPGLNNRDHGLGWTGPVQATSGLWRPAFTRGHSLRPVGSVSMGVSYAICGPALVLETRHFLAYNSRQERLDRVVDDMKQGRGYNSVVKSEN</sequence>
<protein>
    <submittedName>
        <fullName evidence="1">Uncharacterized protein</fullName>
    </submittedName>
</protein>
<name>A0AAE0Z2E3_9GAST</name>
<keyword evidence="2" id="KW-1185">Reference proteome</keyword>
<comment type="caution">
    <text evidence="1">The sequence shown here is derived from an EMBL/GenBank/DDBJ whole genome shotgun (WGS) entry which is preliminary data.</text>
</comment>
<reference evidence="1" key="1">
    <citation type="journal article" date="2023" name="G3 (Bethesda)">
        <title>A reference genome for the long-term kleptoplast-retaining sea slug Elysia crispata morphotype clarki.</title>
        <authorList>
            <person name="Eastman K.E."/>
            <person name="Pendleton A.L."/>
            <person name="Shaikh M.A."/>
            <person name="Suttiyut T."/>
            <person name="Ogas R."/>
            <person name="Tomko P."/>
            <person name="Gavelis G."/>
            <person name="Widhalm J.R."/>
            <person name="Wisecaver J.H."/>
        </authorList>
    </citation>
    <scope>NUCLEOTIDE SEQUENCE</scope>
    <source>
        <strain evidence="1">ECLA1</strain>
    </source>
</reference>
<accession>A0AAE0Z2E3</accession>
<dbReference type="Proteomes" id="UP001283361">
    <property type="component" value="Unassembled WGS sequence"/>
</dbReference>
<dbReference type="AlphaFoldDB" id="A0AAE0Z2E3"/>